<evidence type="ECO:0000256" key="2">
    <source>
        <dbReference type="SAM" id="Phobius"/>
    </source>
</evidence>
<dbReference type="Pfam" id="PF21205">
    <property type="entry name" value="Rep3_C"/>
    <property type="match status" value="1"/>
</dbReference>
<feature type="transmembrane region" description="Helical" evidence="2">
    <location>
        <begin position="263"/>
        <end position="284"/>
    </location>
</feature>
<dbReference type="Gene3D" id="1.10.10.10">
    <property type="entry name" value="Winged helix-like DNA-binding domain superfamily/Winged helix DNA-binding domain"/>
    <property type="match status" value="2"/>
</dbReference>
<evidence type="ECO:0000256" key="1">
    <source>
        <dbReference type="ARBA" id="ARBA00038283"/>
    </source>
</evidence>
<dbReference type="GO" id="GO:0003887">
    <property type="term" value="F:DNA-directed DNA polymerase activity"/>
    <property type="evidence" value="ECO:0007669"/>
    <property type="project" value="InterPro"/>
</dbReference>
<dbReference type="InterPro" id="IPR000525">
    <property type="entry name" value="Initiator_Rep_WH1"/>
</dbReference>
<keyword evidence="2" id="KW-0472">Membrane</keyword>
<dbReference type="Proteomes" id="UP000038083">
    <property type="component" value="Unassembled WGS sequence"/>
</dbReference>
<protein>
    <submittedName>
        <fullName evidence="4">RepA</fullName>
    </submittedName>
</protein>
<feature type="transmembrane region" description="Helical" evidence="2">
    <location>
        <begin position="234"/>
        <end position="257"/>
    </location>
</feature>
<evidence type="ECO:0000259" key="3">
    <source>
        <dbReference type="Pfam" id="PF01051"/>
    </source>
</evidence>
<comment type="similarity">
    <text evidence="1">Belongs to the initiator RepB protein family.</text>
</comment>
<dbReference type="InterPro" id="IPR036388">
    <property type="entry name" value="WH-like_DNA-bd_sf"/>
</dbReference>
<sequence>MLFLRDEKDTNYNEVKKALKSLRNKDFEYEDATEWGVYGIIEKPKIKKYDSVVKLIITPLLMEAFLNFAKGYRKYELKTAMEFDSIYTMRFYELLSGQERPISFVIDELKKMFRIEDKYKQINDFIKRVIEPAKKELSKKAPYSFEYKINKQGKKYHSITFHPFKIPANRSLEIERHNLEKQLSPRWILDSQTLKYLQNEYSFSNKEINQWYKLFKTAQKELDLPNFLLQKKPLLIYNILHLYGTNIVQIQIVSIFSFNVIKIFAIVFEIFYFVFFSYFPHILVL</sequence>
<proteinExistence type="inferred from homology"/>
<name>A0A0B7HXN7_9FLAO</name>
<dbReference type="SUPFAM" id="SSF46785">
    <property type="entry name" value="Winged helix' DNA-binding domain"/>
    <property type="match status" value="1"/>
</dbReference>
<evidence type="ECO:0000313" key="5">
    <source>
        <dbReference type="Proteomes" id="UP000038083"/>
    </source>
</evidence>
<feature type="domain" description="Initiator Rep protein WH1" evidence="3">
    <location>
        <begin position="7"/>
        <end position="96"/>
    </location>
</feature>
<dbReference type="EMBL" id="CDOG01000012">
    <property type="protein sequence ID" value="CEN36733.1"/>
    <property type="molecule type" value="Genomic_DNA"/>
</dbReference>
<keyword evidence="2" id="KW-1133">Transmembrane helix</keyword>
<dbReference type="AlphaFoldDB" id="A0A0B7HXN7"/>
<keyword evidence="2" id="KW-0812">Transmembrane</keyword>
<dbReference type="GO" id="GO:0006270">
    <property type="term" value="P:DNA replication initiation"/>
    <property type="evidence" value="ECO:0007669"/>
    <property type="project" value="InterPro"/>
</dbReference>
<reference evidence="4 5" key="1">
    <citation type="submission" date="2015-01" db="EMBL/GenBank/DDBJ databases">
        <authorList>
            <person name="MANFREDI Pablo"/>
        </authorList>
    </citation>
    <scope>NUCLEOTIDE SEQUENCE [LARGE SCALE GENOMIC DNA]</scope>
    <source>
        <strain evidence="4 5">Ccy74</strain>
    </source>
</reference>
<evidence type="ECO:0000313" key="4">
    <source>
        <dbReference type="EMBL" id="CEN36733.1"/>
    </source>
</evidence>
<dbReference type="OrthoDB" id="3035199at2"/>
<accession>A0A0B7HXN7</accession>
<dbReference type="InterPro" id="IPR036390">
    <property type="entry name" value="WH_DNA-bd_sf"/>
</dbReference>
<organism evidence="4 5">
    <name type="scientific">Capnocytophaga cynodegmi</name>
    <dbReference type="NCBI Taxonomy" id="28189"/>
    <lineage>
        <taxon>Bacteria</taxon>
        <taxon>Pseudomonadati</taxon>
        <taxon>Bacteroidota</taxon>
        <taxon>Flavobacteriia</taxon>
        <taxon>Flavobacteriales</taxon>
        <taxon>Flavobacteriaceae</taxon>
        <taxon>Capnocytophaga</taxon>
    </lineage>
</organism>
<dbReference type="RefSeq" id="WP_051074752.1">
    <property type="nucleotide sequence ID" value="NZ_CDOF01000101.1"/>
</dbReference>
<gene>
    <name evidence="4" type="ORF">CCYN74_20034</name>
</gene>
<dbReference type="Pfam" id="PF01051">
    <property type="entry name" value="Rep3_N"/>
    <property type="match status" value="1"/>
</dbReference>